<evidence type="ECO:0000313" key="2">
    <source>
        <dbReference type="EMBL" id="KAF7279125.1"/>
    </source>
</evidence>
<dbReference type="InterPro" id="IPR028042">
    <property type="entry name" value="DUF4639"/>
</dbReference>
<feature type="region of interest" description="Disordered" evidence="1">
    <location>
        <begin position="194"/>
        <end position="238"/>
    </location>
</feature>
<reference evidence="2" key="1">
    <citation type="submission" date="2020-08" db="EMBL/GenBank/DDBJ databases">
        <title>Genome sequencing and assembly of the red palm weevil Rhynchophorus ferrugineus.</title>
        <authorList>
            <person name="Dias G.B."/>
            <person name="Bergman C.M."/>
            <person name="Manee M."/>
        </authorList>
    </citation>
    <scope>NUCLEOTIDE SEQUENCE</scope>
    <source>
        <strain evidence="2">AA-2017</strain>
        <tissue evidence="2">Whole larva</tissue>
    </source>
</reference>
<keyword evidence="3" id="KW-1185">Reference proteome</keyword>
<name>A0A834IE55_RHYFE</name>
<evidence type="ECO:0000256" key="1">
    <source>
        <dbReference type="SAM" id="MobiDB-lite"/>
    </source>
</evidence>
<organism evidence="2 3">
    <name type="scientific">Rhynchophorus ferrugineus</name>
    <name type="common">Red palm weevil</name>
    <name type="synonym">Curculio ferrugineus</name>
    <dbReference type="NCBI Taxonomy" id="354439"/>
    <lineage>
        <taxon>Eukaryota</taxon>
        <taxon>Metazoa</taxon>
        <taxon>Ecdysozoa</taxon>
        <taxon>Arthropoda</taxon>
        <taxon>Hexapoda</taxon>
        <taxon>Insecta</taxon>
        <taxon>Pterygota</taxon>
        <taxon>Neoptera</taxon>
        <taxon>Endopterygota</taxon>
        <taxon>Coleoptera</taxon>
        <taxon>Polyphaga</taxon>
        <taxon>Cucujiformia</taxon>
        <taxon>Curculionidae</taxon>
        <taxon>Dryophthorinae</taxon>
        <taxon>Rhynchophorus</taxon>
    </lineage>
</organism>
<sequence>MSFDRNILQQIYDEEETDNFIYSIREELMSRVMKECYKIYLEKQTIRFVVQCAYDALVRFLSFQFYYHHPVPNVKDPTWTPDSHVEPSPKDTWSAGAIPVRLPKVPEEEQDDDAVEKKKDIDLFPCTCPKVIECVCADPDTVLIEKWNKHYSAHEIINVTPTETKRSDEDTDQIAMPSRQTTEDELNVTMIESNATTSAGDLKPKRKKEKQMMRDVKQEIPEPGRRGSQASVVKLPPIRVSTKLQTKLNEQKKKKKQQY</sequence>
<dbReference type="PANTHER" id="PTHR34438">
    <property type="entry name" value="SI:DKEY-97L20.6"/>
    <property type="match status" value="1"/>
</dbReference>
<dbReference type="Pfam" id="PF15479">
    <property type="entry name" value="DUF4639"/>
    <property type="match status" value="1"/>
</dbReference>
<feature type="compositionally biased region" description="Basic and acidic residues" evidence="1">
    <location>
        <begin position="210"/>
        <end position="225"/>
    </location>
</feature>
<dbReference type="OrthoDB" id="268799at2759"/>
<gene>
    <name evidence="2" type="ORF">GWI33_007539</name>
</gene>
<protein>
    <submittedName>
        <fullName evidence="2">Uncharacterized protein</fullName>
    </submittedName>
</protein>
<dbReference type="EMBL" id="JAACXV010000374">
    <property type="protein sequence ID" value="KAF7279125.1"/>
    <property type="molecule type" value="Genomic_DNA"/>
</dbReference>
<accession>A0A834IE55</accession>
<comment type="caution">
    <text evidence="2">The sequence shown here is derived from an EMBL/GenBank/DDBJ whole genome shotgun (WGS) entry which is preliminary data.</text>
</comment>
<dbReference type="Proteomes" id="UP000625711">
    <property type="component" value="Unassembled WGS sequence"/>
</dbReference>
<dbReference type="PANTHER" id="PTHR34438:SF1">
    <property type="entry name" value="CHROMOSOME 2 OPEN READING FRAME 81"/>
    <property type="match status" value="1"/>
</dbReference>
<proteinExistence type="predicted"/>
<dbReference type="AlphaFoldDB" id="A0A834IE55"/>
<evidence type="ECO:0000313" key="3">
    <source>
        <dbReference type="Proteomes" id="UP000625711"/>
    </source>
</evidence>